<dbReference type="OMA" id="TYHTWLY"/>
<dbReference type="Gramene" id="TraesPARA_EIv1.0_0307930.1">
    <property type="protein sequence ID" value="TraesPARA_EIv1.0_0307930.1.CDS1"/>
    <property type="gene ID" value="TraesPARA_EIv1.0_0307930"/>
</dbReference>
<dbReference type="Gramene" id="TraesCLE_scaffold_037592_01G000100.1">
    <property type="protein sequence ID" value="TraesCLE_scaffold_037592_01G000100.1"/>
    <property type="gene ID" value="TraesCLE_scaffold_037592_01G000100"/>
</dbReference>
<dbReference type="Gramene" id="TraesCS1D02G351100.1">
    <property type="protein sequence ID" value="TraesCS1D02G351100.1.cds1"/>
    <property type="gene ID" value="TraesCS1D02G351100"/>
</dbReference>
<accession>A0A3B5ZZN6</accession>
<dbReference type="Gramene" id="TraesSTA1D03G00543110.1">
    <property type="protein sequence ID" value="TraesSTA1D03G00543110.1.CDS1"/>
    <property type="gene ID" value="TraesSTA1D03G00543110"/>
</dbReference>
<dbReference type="Gramene" id="TraesMAC1D03G00543890.1">
    <property type="protein sequence ID" value="TraesMAC1D03G00543890.1.CDS1"/>
    <property type="gene ID" value="TraesMAC1D03G00543890"/>
</dbReference>
<dbReference type="AlphaFoldDB" id="A0A3B5ZZN6"/>
<dbReference type="Proteomes" id="UP000019116">
    <property type="component" value="Chromosome 1D"/>
</dbReference>
<evidence type="ECO:0000313" key="1">
    <source>
        <dbReference type="EnsemblPlants" id="TraesCS1D02G351100.1.cds1"/>
    </source>
</evidence>
<dbReference type="Gramene" id="TraesROB_scaffold_040134_01G000100.1">
    <property type="protein sequence ID" value="TraesROB_scaffold_040134_01G000100.1"/>
    <property type="gene ID" value="TraesROB_scaffold_040134_01G000100"/>
</dbReference>
<dbReference type="Gramene" id="TraesLAC1D03G00548210.1">
    <property type="protein sequence ID" value="TraesLAC1D03G00548210.1.CDS1"/>
    <property type="gene ID" value="TraesLAC1D03G00548210"/>
</dbReference>
<dbReference type="Gramene" id="TraesCAD_scaffold_054231_01G000500.1">
    <property type="protein sequence ID" value="TraesCAD_scaffold_054231_01G000500.1"/>
    <property type="gene ID" value="TraesCAD_scaffold_054231_01G000500"/>
</dbReference>
<proteinExistence type="predicted"/>
<dbReference type="Gramene" id="TraesLDM1D03G00546840.1">
    <property type="protein sequence ID" value="TraesLDM1D03G00546840.1.CDS1"/>
    <property type="gene ID" value="TraesLDM1D03G00546840"/>
</dbReference>
<dbReference type="Gramene" id="TraesWEE_scaffold_063619_01G000500.1">
    <property type="protein sequence ID" value="TraesWEE_scaffold_063619_01G000500.1"/>
    <property type="gene ID" value="TraesWEE_scaffold_063619_01G000500"/>
</dbReference>
<evidence type="ECO:0000313" key="2">
    <source>
        <dbReference type="Proteomes" id="UP000019116"/>
    </source>
</evidence>
<dbReference type="EnsemblPlants" id="TraesCS1D02G351100.1">
    <property type="protein sequence ID" value="TraesCS1D02G351100.1.cds1"/>
    <property type="gene ID" value="TraesCS1D02G351100"/>
</dbReference>
<name>A0A3B5ZZN6_WHEAT</name>
<sequence length="99" mass="11146">MSYAGEDVVAADRGAAARLDQCTLVGAIFKEIHALAVVHELNGGSRPRYNDLVSPVVHSRGDEPAGSHQRSSLYAKVQMYVEEHQMRLMQRTYHTWLYM</sequence>
<dbReference type="Gramene" id="TraesARI1D03G00550790.1">
    <property type="protein sequence ID" value="TraesARI1D03G00550790.1.CDS1"/>
    <property type="gene ID" value="TraesARI1D03G00550790"/>
</dbReference>
<dbReference type="Gramene" id="TraesSYM1D03G00551460.1">
    <property type="protein sequence ID" value="TraesSYM1D03G00551460.1.CDS1"/>
    <property type="gene ID" value="TraesSYM1D03G00551460"/>
</dbReference>
<dbReference type="Gramene" id="TraesJUL1D03G00547410.1">
    <property type="protein sequence ID" value="TraesJUL1D03G00547410.1.CDS1"/>
    <property type="gene ID" value="TraesJUL1D03G00547410"/>
</dbReference>
<reference evidence="1" key="1">
    <citation type="submission" date="2018-08" db="EMBL/GenBank/DDBJ databases">
        <authorList>
            <person name="Rossello M."/>
        </authorList>
    </citation>
    <scope>NUCLEOTIDE SEQUENCE [LARGE SCALE GENOMIC DNA]</scope>
    <source>
        <strain evidence="1">cv. Chinese Spring</strain>
    </source>
</reference>
<reference evidence="1" key="2">
    <citation type="submission" date="2018-10" db="UniProtKB">
        <authorList>
            <consortium name="EnsemblPlants"/>
        </authorList>
    </citation>
    <scope>IDENTIFICATION</scope>
</reference>
<dbReference type="Gramene" id="TraesJAG1D03G00543770.1">
    <property type="protein sequence ID" value="TraesJAG1D03G00543770.1.CDS1"/>
    <property type="gene ID" value="TraesJAG1D03G00543770"/>
</dbReference>
<dbReference type="Gramene" id="TraesCS1D03G0823900.1">
    <property type="protein sequence ID" value="TraesCS1D03G0823900.1.CDS1"/>
    <property type="gene ID" value="TraesCS1D03G0823900"/>
</dbReference>
<dbReference type="Gramene" id="TraesNOR1D03G00552550.1">
    <property type="protein sequence ID" value="TraesNOR1D03G00552550.1.CDS1"/>
    <property type="gene ID" value="TraesNOR1D03G00552550"/>
</dbReference>
<keyword evidence="2" id="KW-1185">Reference proteome</keyword>
<protein>
    <submittedName>
        <fullName evidence="1">Uncharacterized protein</fullName>
    </submittedName>
</protein>
<organism evidence="1">
    <name type="scientific">Triticum aestivum</name>
    <name type="common">Wheat</name>
    <dbReference type="NCBI Taxonomy" id="4565"/>
    <lineage>
        <taxon>Eukaryota</taxon>
        <taxon>Viridiplantae</taxon>
        <taxon>Streptophyta</taxon>
        <taxon>Embryophyta</taxon>
        <taxon>Tracheophyta</taxon>
        <taxon>Spermatophyta</taxon>
        <taxon>Magnoliopsida</taxon>
        <taxon>Liliopsida</taxon>
        <taxon>Poales</taxon>
        <taxon>Poaceae</taxon>
        <taxon>BOP clade</taxon>
        <taxon>Pooideae</taxon>
        <taxon>Triticodae</taxon>
        <taxon>Triticeae</taxon>
        <taxon>Triticinae</taxon>
        <taxon>Triticum</taxon>
    </lineage>
</organism>